<gene>
    <name evidence="1" type="ORF">FPQ13_07150</name>
</gene>
<sequence>MKTFKLISLTTLEKLGDELQNKEIEFHDGLIIDREIDRDRWLVESFMPKTYEEFFRNKLDKDREMVFQVRITKKENSKATLVGKVETIEEVDDSISVVIIGNMVNRERELVEQTLQDLIEAGYQGEQLLTKFKEKNQESIL</sequence>
<reference evidence="1 2" key="1">
    <citation type="submission" date="2019-07" db="EMBL/GenBank/DDBJ databases">
        <title>Allobacillus sp. nov. SKP isolated from shrimp paste of Euphausiacea.</title>
        <authorList>
            <person name="Kanchanasin P."/>
            <person name="Tanasupawat S."/>
            <person name="Shi W."/>
            <person name="Wu L."/>
            <person name="Ma J."/>
        </authorList>
    </citation>
    <scope>NUCLEOTIDE SEQUENCE [LARGE SCALE GENOMIC DNA]</scope>
    <source>
        <strain evidence="1 2">SKP4-8</strain>
    </source>
</reference>
<dbReference type="InterPro" id="IPR025573">
    <property type="entry name" value="YwpF"/>
</dbReference>
<organism evidence="1 2">
    <name type="scientific">Allobacillus salarius</name>
    <dbReference type="NCBI Taxonomy" id="1955272"/>
    <lineage>
        <taxon>Bacteria</taxon>
        <taxon>Bacillati</taxon>
        <taxon>Bacillota</taxon>
        <taxon>Bacilli</taxon>
        <taxon>Bacillales</taxon>
        <taxon>Bacillaceae</taxon>
        <taxon>Allobacillus</taxon>
    </lineage>
</organism>
<protein>
    <recommendedName>
        <fullName evidence="3">YwpF-like protein</fullName>
    </recommendedName>
</protein>
<evidence type="ECO:0000313" key="1">
    <source>
        <dbReference type="EMBL" id="TSJ65336.1"/>
    </source>
</evidence>
<evidence type="ECO:0000313" key="2">
    <source>
        <dbReference type="Proteomes" id="UP000316425"/>
    </source>
</evidence>
<dbReference type="Proteomes" id="UP000316425">
    <property type="component" value="Unassembled WGS sequence"/>
</dbReference>
<comment type="caution">
    <text evidence="1">The sequence shown here is derived from an EMBL/GenBank/DDBJ whole genome shotgun (WGS) entry which is preliminary data.</text>
</comment>
<evidence type="ECO:0008006" key="3">
    <source>
        <dbReference type="Google" id="ProtNLM"/>
    </source>
</evidence>
<accession>A0A556PLS6</accession>
<name>A0A556PLS6_9BACI</name>
<dbReference type="OrthoDB" id="2427395at2"/>
<proteinExistence type="predicted"/>
<dbReference type="AlphaFoldDB" id="A0A556PLS6"/>
<keyword evidence="2" id="KW-1185">Reference proteome</keyword>
<dbReference type="EMBL" id="VMHE01000010">
    <property type="protein sequence ID" value="TSJ65336.1"/>
    <property type="molecule type" value="Genomic_DNA"/>
</dbReference>
<dbReference type="RefSeq" id="WP_144088655.1">
    <property type="nucleotide sequence ID" value="NZ_VMHE01000010.1"/>
</dbReference>
<dbReference type="Pfam" id="PF14183">
    <property type="entry name" value="YwpF"/>
    <property type="match status" value="1"/>
</dbReference>